<evidence type="ECO:0000256" key="4">
    <source>
        <dbReference type="SAM" id="MobiDB-lite"/>
    </source>
</evidence>
<dbReference type="InterPro" id="IPR036028">
    <property type="entry name" value="SH3-like_dom_sf"/>
</dbReference>
<dbReference type="SUPFAM" id="SSF50044">
    <property type="entry name" value="SH3-domain"/>
    <property type="match status" value="5"/>
</dbReference>
<gene>
    <name evidence="6" type="ORF">LOD99_13953</name>
</gene>
<dbReference type="Pfam" id="PF00018">
    <property type="entry name" value="SH3_1"/>
    <property type="match status" value="4"/>
</dbReference>
<dbReference type="InterPro" id="IPR051228">
    <property type="entry name" value="NADPH_Oxidase/PX-Domain"/>
</dbReference>
<evidence type="ECO:0000256" key="3">
    <source>
        <dbReference type="PROSITE-ProRule" id="PRU00192"/>
    </source>
</evidence>
<evidence type="ECO:0000256" key="2">
    <source>
        <dbReference type="ARBA" id="ARBA00022737"/>
    </source>
</evidence>
<protein>
    <recommendedName>
        <fullName evidence="5">SH3 domain-containing protein</fullName>
    </recommendedName>
</protein>
<keyword evidence="2" id="KW-0677">Repeat</keyword>
<dbReference type="Proteomes" id="UP001165289">
    <property type="component" value="Unassembled WGS sequence"/>
</dbReference>
<name>A0AAV7KGD2_9METZ</name>
<sequence length="800" mass="90128">MNPYPLNFPCASVTRLTLFIGPYTSNSLGASPRSLRNSVWQRIESYRGLLTHWGQSVGPICLTYAQSLSYFVHFSLSLSCLVSPALSLWNFCKRRMKICFQRNLHIWRPPRTYTLACPLVVCPWVGDKGLVHALGIARGDLVEDRSSRDYDNYLDITGVKYTVTHLGDEEEYITNNSYIAQSTDELSFEKGVVVLVTQKNYDGWWLCRYRKKEGLMPAAYLETNTQEFGRAGQRRKLSTLPMSRGCYLDSPERFLKSQTNHKSIDTGQVEPKLPTIPITAATDNQFIPRRQSIKQVSIRKRKERETLGARDKRIPEHKIDEFIATGDYETQDSDGLSFREGDVIEIVEKHDTGWWWANLRGELGWVPSTYLEKKEVQKYAKEPSPKMTAHRSSLLAMKPKQCTSNGPFISATKDILPFKTGESFNIIQKTETGWWYLKNAKGQEGWAPDYLLVEGENIKPSRPAPASPTKPSQINSRFPVKDITEPAKPFLPVNKTFNGDFKAQLKPVTPSKPGLVDKPVIQNKLPTKPTVIGKPDKPVIPIQPKHTETSQNFKPIKMGSVDKPVMPNKPSSYTKLKIDPSGVSGGETNKPLPSKKPRPTIHESQCVGNELSDMITKRLESAPNKPIKPSRPVSQDISGFEPVSPNHKKQSDPIKPIQTSRPSRPSRPTVPTIATQECTNYVTIDDNRAYDEGCLSFRKGETAELIEKGTDGWLWMRIRRDEGWVLEDKIKLQSNKPSINSSSKKAGPVALEDFRAEHEGSISIKMGDSLQVIEKDSGSGWTWVRAGKEEGWVPTDIIRC</sequence>
<proteinExistence type="predicted"/>
<dbReference type="PANTHER" id="PTHR15706">
    <property type="entry name" value="SH3 MULTIPLE DOMAIN"/>
    <property type="match status" value="1"/>
</dbReference>
<dbReference type="GO" id="GO:0042554">
    <property type="term" value="P:superoxide anion generation"/>
    <property type="evidence" value="ECO:0007669"/>
    <property type="project" value="TreeGrafter"/>
</dbReference>
<dbReference type="SMART" id="SM00326">
    <property type="entry name" value="SH3"/>
    <property type="match status" value="5"/>
</dbReference>
<evidence type="ECO:0000256" key="1">
    <source>
        <dbReference type="ARBA" id="ARBA00022443"/>
    </source>
</evidence>
<feature type="region of interest" description="Disordered" evidence="4">
    <location>
        <begin position="621"/>
        <end position="671"/>
    </location>
</feature>
<organism evidence="6 7">
    <name type="scientific">Oopsacas minuta</name>
    <dbReference type="NCBI Taxonomy" id="111878"/>
    <lineage>
        <taxon>Eukaryota</taxon>
        <taxon>Metazoa</taxon>
        <taxon>Porifera</taxon>
        <taxon>Hexactinellida</taxon>
        <taxon>Hexasterophora</taxon>
        <taxon>Lyssacinosida</taxon>
        <taxon>Leucopsacidae</taxon>
        <taxon>Oopsacas</taxon>
    </lineage>
</organism>
<keyword evidence="1 3" id="KW-0728">SH3 domain</keyword>
<feature type="domain" description="SH3" evidence="5">
    <location>
        <begin position="676"/>
        <end position="735"/>
    </location>
</feature>
<dbReference type="CDD" id="cd11856">
    <property type="entry name" value="SH3_p47phox_like"/>
    <property type="match status" value="1"/>
</dbReference>
<dbReference type="Gene3D" id="2.30.30.40">
    <property type="entry name" value="SH3 Domains"/>
    <property type="match status" value="5"/>
</dbReference>
<keyword evidence="7" id="KW-1185">Reference proteome</keyword>
<evidence type="ECO:0000313" key="6">
    <source>
        <dbReference type="EMBL" id="KAI6660367.1"/>
    </source>
</evidence>
<dbReference type="InterPro" id="IPR001452">
    <property type="entry name" value="SH3_domain"/>
</dbReference>
<dbReference type="GO" id="GO:0005737">
    <property type="term" value="C:cytoplasm"/>
    <property type="evidence" value="ECO:0007669"/>
    <property type="project" value="TreeGrafter"/>
</dbReference>
<dbReference type="PANTHER" id="PTHR15706:SF2">
    <property type="entry name" value="SH3 AND PX DOMAIN-CONTAINING PROTEIN 2A"/>
    <property type="match status" value="1"/>
</dbReference>
<feature type="compositionally biased region" description="Low complexity" evidence="4">
    <location>
        <begin position="659"/>
        <end position="671"/>
    </location>
</feature>
<evidence type="ECO:0000259" key="5">
    <source>
        <dbReference type="PROSITE" id="PS50002"/>
    </source>
</evidence>
<feature type="domain" description="SH3" evidence="5">
    <location>
        <begin position="167"/>
        <end position="226"/>
    </location>
</feature>
<evidence type="ECO:0000313" key="7">
    <source>
        <dbReference type="Proteomes" id="UP001165289"/>
    </source>
</evidence>
<accession>A0AAV7KGD2</accession>
<feature type="domain" description="SH3" evidence="5">
    <location>
        <begin position="743"/>
        <end position="800"/>
    </location>
</feature>
<feature type="domain" description="SH3" evidence="5">
    <location>
        <begin position="397"/>
        <end position="457"/>
    </location>
</feature>
<feature type="region of interest" description="Disordered" evidence="4">
    <location>
        <begin position="555"/>
        <end position="602"/>
    </location>
</feature>
<dbReference type="PRINTS" id="PR00452">
    <property type="entry name" value="SH3DOMAIN"/>
</dbReference>
<dbReference type="PRINTS" id="PR00499">
    <property type="entry name" value="P67PHOX"/>
</dbReference>
<dbReference type="EMBL" id="JAKMXF010000033">
    <property type="protein sequence ID" value="KAI6660367.1"/>
    <property type="molecule type" value="Genomic_DNA"/>
</dbReference>
<dbReference type="GO" id="GO:0016176">
    <property type="term" value="F:superoxide-generating NADPH oxidase activator activity"/>
    <property type="evidence" value="ECO:0007669"/>
    <property type="project" value="TreeGrafter"/>
</dbReference>
<feature type="domain" description="SH3" evidence="5">
    <location>
        <begin position="317"/>
        <end position="376"/>
    </location>
</feature>
<dbReference type="AlphaFoldDB" id="A0AAV7KGD2"/>
<dbReference type="PROSITE" id="PS50002">
    <property type="entry name" value="SH3"/>
    <property type="match status" value="5"/>
</dbReference>
<comment type="caution">
    <text evidence="6">The sequence shown here is derived from an EMBL/GenBank/DDBJ whole genome shotgun (WGS) entry which is preliminary data.</text>
</comment>
<reference evidence="6 7" key="1">
    <citation type="journal article" date="2023" name="BMC Biol.">
        <title>The compact genome of the sponge Oopsacas minuta (Hexactinellida) is lacking key metazoan core genes.</title>
        <authorList>
            <person name="Santini S."/>
            <person name="Schenkelaars Q."/>
            <person name="Jourda C."/>
            <person name="Duchesne M."/>
            <person name="Belahbib H."/>
            <person name="Rocher C."/>
            <person name="Selva M."/>
            <person name="Riesgo A."/>
            <person name="Vervoort M."/>
            <person name="Leys S.P."/>
            <person name="Kodjabachian L."/>
            <person name="Le Bivic A."/>
            <person name="Borchiellini C."/>
            <person name="Claverie J.M."/>
            <person name="Renard E."/>
        </authorList>
    </citation>
    <scope>NUCLEOTIDE SEQUENCE [LARGE SCALE GENOMIC DNA]</scope>
    <source>
        <strain evidence="6">SPO-2</strain>
    </source>
</reference>